<keyword evidence="2" id="KW-0472">Membrane</keyword>
<evidence type="ECO:0000256" key="2">
    <source>
        <dbReference type="SAM" id="Phobius"/>
    </source>
</evidence>
<dbReference type="GO" id="GO:0030170">
    <property type="term" value="F:pyridoxal phosphate binding"/>
    <property type="evidence" value="ECO:0007669"/>
    <property type="project" value="InterPro"/>
</dbReference>
<dbReference type="InterPro" id="IPR005302">
    <property type="entry name" value="MoCF_Sase_C"/>
</dbReference>
<dbReference type="SUPFAM" id="SSF141673">
    <property type="entry name" value="MOSC N-terminal domain-like"/>
    <property type="match status" value="1"/>
</dbReference>
<dbReference type="InterPro" id="IPR005303">
    <property type="entry name" value="MOCOS_middle"/>
</dbReference>
<name>A0A8H5DB97_9AGAR</name>
<evidence type="ECO:0000259" key="3">
    <source>
        <dbReference type="PROSITE" id="PS51340"/>
    </source>
</evidence>
<comment type="caution">
    <text evidence="4">The sequence shown here is derived from an EMBL/GenBank/DDBJ whole genome shotgun (WGS) entry which is preliminary data.</text>
</comment>
<dbReference type="EMBL" id="JAACJO010000007">
    <property type="protein sequence ID" value="KAF5356153.1"/>
    <property type="molecule type" value="Genomic_DNA"/>
</dbReference>
<dbReference type="AlphaFoldDB" id="A0A8H5DB97"/>
<reference evidence="4 5" key="1">
    <citation type="journal article" date="2020" name="ISME J.">
        <title>Uncovering the hidden diversity of litter-decomposition mechanisms in mushroom-forming fungi.</title>
        <authorList>
            <person name="Floudas D."/>
            <person name="Bentzer J."/>
            <person name="Ahren D."/>
            <person name="Johansson T."/>
            <person name="Persson P."/>
            <person name="Tunlid A."/>
        </authorList>
    </citation>
    <scope>NUCLEOTIDE SEQUENCE [LARGE SCALE GENOMIC DNA]</scope>
    <source>
        <strain evidence="4 5">CBS 146.42</strain>
    </source>
</reference>
<gene>
    <name evidence="4" type="ORF">D9756_003693</name>
</gene>
<accession>A0A8H5DB97</accession>
<sequence>MSSLNTDNFPLGLLGGKPDLIYTGIATATVAVLLFYAFNRKPAAKTTDSTKDNKSVRVRSGKMPPQAGSIKVSKILIHPIKSCRGTSVQSARYTPKGIENDRRFCIIDAAKGRVITAREVSKMVLISPRIQADESSPDGGLLAVELPEDSGCESFSVPLRPSEETLSTWTLLKDIIIWPGYDPLDGYICQSSVKGAPSPSDVLSKYFGKPVHLTYKGPLPRAIDATHDFPDLKASAYFQDMYPLLILSEENVKAVEQEIRPLVGTQGINDRWGDAKVMIERFRPNIVLSGGGAFAEDDWEAISIGSADAPNITLVSKCTRCLLPNVDPETGEKDAAVPYKVIMKFRKGLDPVEKMKPCIGCNAVPQAEGIVSVGDDVYVKKMW</sequence>
<dbReference type="InterPro" id="IPR011037">
    <property type="entry name" value="Pyrv_Knase-like_insert_dom_sf"/>
</dbReference>
<protein>
    <recommendedName>
        <fullName evidence="3">MOSC domain-containing protein</fullName>
    </recommendedName>
</protein>
<evidence type="ECO:0000313" key="4">
    <source>
        <dbReference type="EMBL" id="KAF5356153.1"/>
    </source>
</evidence>
<keyword evidence="5" id="KW-1185">Reference proteome</keyword>
<evidence type="ECO:0000313" key="5">
    <source>
        <dbReference type="Proteomes" id="UP000559027"/>
    </source>
</evidence>
<feature type="domain" description="MOSC" evidence="3">
    <location>
        <begin position="217"/>
        <end position="380"/>
    </location>
</feature>
<dbReference type="PROSITE" id="PS51340">
    <property type="entry name" value="MOSC"/>
    <property type="match status" value="1"/>
</dbReference>
<feature type="transmembrane region" description="Helical" evidence="2">
    <location>
        <begin position="20"/>
        <end position="38"/>
    </location>
</feature>
<dbReference type="PANTHER" id="PTHR14237">
    <property type="entry name" value="MOLYBDOPTERIN COFACTOR SULFURASE MOSC"/>
    <property type="match status" value="1"/>
</dbReference>
<dbReference type="OrthoDB" id="17255at2759"/>
<dbReference type="Pfam" id="PF03473">
    <property type="entry name" value="MOSC"/>
    <property type="match status" value="1"/>
</dbReference>
<dbReference type="PANTHER" id="PTHR14237:SF19">
    <property type="entry name" value="MITOCHONDRIAL AMIDOXIME REDUCING COMPONENT 1"/>
    <property type="match status" value="1"/>
</dbReference>
<dbReference type="SUPFAM" id="SSF50800">
    <property type="entry name" value="PK beta-barrel domain-like"/>
    <property type="match status" value="1"/>
</dbReference>
<feature type="region of interest" description="Disordered" evidence="1">
    <location>
        <begin position="45"/>
        <end position="65"/>
    </location>
</feature>
<dbReference type="GO" id="GO:0030151">
    <property type="term" value="F:molybdenum ion binding"/>
    <property type="evidence" value="ECO:0007669"/>
    <property type="project" value="InterPro"/>
</dbReference>
<keyword evidence="2" id="KW-1133">Transmembrane helix</keyword>
<proteinExistence type="predicted"/>
<dbReference type="Pfam" id="PF03476">
    <property type="entry name" value="MOSC_N"/>
    <property type="match status" value="1"/>
</dbReference>
<evidence type="ECO:0000256" key="1">
    <source>
        <dbReference type="SAM" id="MobiDB-lite"/>
    </source>
</evidence>
<organism evidence="4 5">
    <name type="scientific">Leucocoprinus leucothites</name>
    <dbReference type="NCBI Taxonomy" id="201217"/>
    <lineage>
        <taxon>Eukaryota</taxon>
        <taxon>Fungi</taxon>
        <taxon>Dikarya</taxon>
        <taxon>Basidiomycota</taxon>
        <taxon>Agaricomycotina</taxon>
        <taxon>Agaricomycetes</taxon>
        <taxon>Agaricomycetidae</taxon>
        <taxon>Agaricales</taxon>
        <taxon>Agaricineae</taxon>
        <taxon>Agaricaceae</taxon>
        <taxon>Leucocoprinus</taxon>
    </lineage>
</organism>
<dbReference type="GO" id="GO:0003824">
    <property type="term" value="F:catalytic activity"/>
    <property type="evidence" value="ECO:0007669"/>
    <property type="project" value="InterPro"/>
</dbReference>
<dbReference type="Proteomes" id="UP000559027">
    <property type="component" value="Unassembled WGS sequence"/>
</dbReference>
<keyword evidence="2" id="KW-0812">Transmembrane</keyword>